<dbReference type="Proteomes" id="UP000767446">
    <property type="component" value="Unassembled WGS sequence"/>
</dbReference>
<reference evidence="1" key="1">
    <citation type="submission" date="2021-02" db="EMBL/GenBank/DDBJ databases">
        <title>Metagenome analyses of Stigonema ocellatum DSM 106950, Chlorogloea purpurea SAG 13.99 and Gomphosphaeria aponina DSM 107014.</title>
        <authorList>
            <person name="Marter P."/>
            <person name="Huang S."/>
        </authorList>
    </citation>
    <scope>NUCLEOTIDE SEQUENCE</scope>
    <source>
        <strain evidence="1">JP213</strain>
    </source>
</reference>
<evidence type="ECO:0000313" key="2">
    <source>
        <dbReference type="Proteomes" id="UP000767446"/>
    </source>
</evidence>
<dbReference type="EMBL" id="JADQBC010000118">
    <property type="protein sequence ID" value="MBR8829241.1"/>
    <property type="molecule type" value="Genomic_DNA"/>
</dbReference>
<sequence>MGKYIIFKTESASAEGWETRKLNHTGALTNILAEHYDASDAPLPEVGYRIREYHQIEPFTDSKFPGASTHSRTGDWKVTKVEEYLPNLPNSELESIVICYCKYAPVMTPLDPLPKIQVSGELIEVET</sequence>
<dbReference type="AlphaFoldDB" id="A0A941JSZ1"/>
<proteinExistence type="predicted"/>
<name>A0A941JSZ1_9CHRO</name>
<gene>
    <name evidence="1" type="ORF">DSM107014_15310</name>
</gene>
<evidence type="ECO:0000313" key="1">
    <source>
        <dbReference type="EMBL" id="MBR8829241.1"/>
    </source>
</evidence>
<organism evidence="1 2">
    <name type="scientific">Gomphosphaeria aponina SAG 52.96 = DSM 107014</name>
    <dbReference type="NCBI Taxonomy" id="1521640"/>
    <lineage>
        <taxon>Bacteria</taxon>
        <taxon>Bacillati</taxon>
        <taxon>Cyanobacteriota</taxon>
        <taxon>Cyanophyceae</taxon>
        <taxon>Oscillatoriophycideae</taxon>
        <taxon>Chroococcales</taxon>
        <taxon>Gomphosphaeriaceae</taxon>
        <taxon>Gomphosphaeria</taxon>
    </lineage>
</organism>
<accession>A0A941JSZ1</accession>
<protein>
    <submittedName>
        <fullName evidence="1">Uncharacterized protein</fullName>
    </submittedName>
</protein>
<comment type="caution">
    <text evidence="1">The sequence shown here is derived from an EMBL/GenBank/DDBJ whole genome shotgun (WGS) entry which is preliminary data.</text>
</comment>